<sequence length="431" mass="47744">MSCTRASRAPSATQQTEHDHSHKKMKETHDYGGYPEVTPPIFWDRLSVIAFTRRALRELQRRISESTCEPNIHDIGRSEPTDRVAAEDLIHRLSAGDLRQLRLLARRGGPNLEEVRGQWKAPGDRDGASGSSGSTMTRTSTKTTAYSANFEGHMADHDILLPDALYKDGHVPPVPDNMDEIRERMARRRNSLSPSRVSDADIQKFRPIILRATSESNVKAQVLPLIEGNLSLDDSVFTGTETRFNNFEHLTDGTLAVCKPDRWHGESRIPEVLRSAGNLAKYIVPSTQEGRPAVPNFFLEAKGPSGTLNVAERQACYDGALGARAIRRLQIAGQTPSACADLDNKAYTITCALTTGLLTFYTSHPIPARGDKAKEHVGYGMTYVNAYVLTEPADFRQGVAAYRNLRDWAAEQRRTAVEEAHKRLAPDSSAK</sequence>
<feature type="region of interest" description="Disordered" evidence="1">
    <location>
        <begin position="1"/>
        <end position="34"/>
    </location>
</feature>
<proteinExistence type="predicted"/>
<feature type="region of interest" description="Disordered" evidence="1">
    <location>
        <begin position="114"/>
        <end position="140"/>
    </location>
</feature>
<dbReference type="EMBL" id="JAWRVI010000079">
    <property type="protein sequence ID" value="KAK4078836.1"/>
    <property type="molecule type" value="Genomic_DNA"/>
</dbReference>
<protein>
    <submittedName>
        <fullName evidence="2">Uncharacterized protein</fullName>
    </submittedName>
</protein>
<gene>
    <name evidence="2" type="ORF">Purlil1_11844</name>
</gene>
<evidence type="ECO:0000256" key="1">
    <source>
        <dbReference type="SAM" id="MobiDB-lite"/>
    </source>
</evidence>
<reference evidence="2 3" key="1">
    <citation type="journal article" date="2024" name="Microbiol. Resour. Announc.">
        <title>Genome annotations for the ascomycete fungi Trichoderma harzianum, Trichoderma aggressivum, and Purpureocillium lilacinum.</title>
        <authorList>
            <person name="Beijen E.P.W."/>
            <person name="Ohm R.A."/>
        </authorList>
    </citation>
    <scope>NUCLEOTIDE SEQUENCE [LARGE SCALE GENOMIC DNA]</scope>
    <source>
        <strain evidence="2 3">CBS 150709</strain>
    </source>
</reference>
<accession>A0ABR0BJ07</accession>
<evidence type="ECO:0000313" key="2">
    <source>
        <dbReference type="EMBL" id="KAK4078836.1"/>
    </source>
</evidence>
<feature type="compositionally biased region" description="Low complexity" evidence="1">
    <location>
        <begin position="128"/>
        <end position="140"/>
    </location>
</feature>
<feature type="compositionally biased region" description="Basic and acidic residues" evidence="1">
    <location>
        <begin position="114"/>
        <end position="127"/>
    </location>
</feature>
<name>A0ABR0BJ07_PURLI</name>
<comment type="caution">
    <text evidence="2">The sequence shown here is derived from an EMBL/GenBank/DDBJ whole genome shotgun (WGS) entry which is preliminary data.</text>
</comment>
<keyword evidence="3" id="KW-1185">Reference proteome</keyword>
<organism evidence="2 3">
    <name type="scientific">Purpureocillium lilacinum</name>
    <name type="common">Paecilomyces lilacinus</name>
    <dbReference type="NCBI Taxonomy" id="33203"/>
    <lineage>
        <taxon>Eukaryota</taxon>
        <taxon>Fungi</taxon>
        <taxon>Dikarya</taxon>
        <taxon>Ascomycota</taxon>
        <taxon>Pezizomycotina</taxon>
        <taxon>Sordariomycetes</taxon>
        <taxon>Hypocreomycetidae</taxon>
        <taxon>Hypocreales</taxon>
        <taxon>Ophiocordycipitaceae</taxon>
        <taxon>Purpureocillium</taxon>
    </lineage>
</organism>
<feature type="compositionally biased region" description="Polar residues" evidence="1">
    <location>
        <begin position="1"/>
        <end position="15"/>
    </location>
</feature>
<evidence type="ECO:0000313" key="3">
    <source>
        <dbReference type="Proteomes" id="UP001287286"/>
    </source>
</evidence>
<dbReference type="Proteomes" id="UP001287286">
    <property type="component" value="Unassembled WGS sequence"/>
</dbReference>